<dbReference type="InterPro" id="IPR010104">
    <property type="entry name" value="TonB_rcpt_bac"/>
</dbReference>
<dbReference type="NCBIfam" id="TIGR01782">
    <property type="entry name" value="TonB-Xanth-Caul"/>
    <property type="match status" value="1"/>
</dbReference>
<evidence type="ECO:0000313" key="10">
    <source>
        <dbReference type="EMBL" id="MBB4101062.1"/>
    </source>
</evidence>
<gene>
    <name evidence="10" type="ORF">GGR46_004652</name>
</gene>
<dbReference type="Gene3D" id="3.55.50.30">
    <property type="match status" value="1"/>
</dbReference>
<keyword evidence="6" id="KW-0998">Cell outer membrane</keyword>
<comment type="caution">
    <text evidence="10">The sequence shown here is derived from an EMBL/GenBank/DDBJ whole genome shotgun (WGS) entry which is preliminary data.</text>
</comment>
<evidence type="ECO:0000313" key="11">
    <source>
        <dbReference type="Proteomes" id="UP000557392"/>
    </source>
</evidence>
<comment type="similarity">
    <text evidence="7">Belongs to the TonB-dependent receptor family.</text>
</comment>
<organism evidence="10 11">
    <name type="scientific">Sphingomonas kyeonggiensis</name>
    <dbReference type="NCBI Taxonomy" id="1268553"/>
    <lineage>
        <taxon>Bacteria</taxon>
        <taxon>Pseudomonadati</taxon>
        <taxon>Pseudomonadota</taxon>
        <taxon>Alphaproteobacteria</taxon>
        <taxon>Sphingomonadales</taxon>
        <taxon>Sphingomonadaceae</taxon>
        <taxon>Sphingomonas</taxon>
    </lineage>
</organism>
<evidence type="ECO:0000256" key="4">
    <source>
        <dbReference type="ARBA" id="ARBA00023004"/>
    </source>
</evidence>
<sequence length="1003" mass="107765">MNTKGISLFSLAIALATPAIAQAQPTGAAANEAMRFDIAASDLRGALTEFSRVTGLQVVVAPAAVAGRRTGGVRGALTTRAALDQLLRGTSLVASMRGSVVVLKPAAKAPAPRPTTVATAPRPVAAVETAPAYVQEQQAEEPANDIVVTGFRQSLTEAQRLKRGAVGAEDDIVATDIAAFPDLNLAESLQRVPGITITRDSGEGRQIALRGLGADFTRTQLNGMEVLGNTASGMDNRGGVSRSRSFDYSLFASELFNRVSVQKSYAAEQDEGGIAGTVQLTTAKPFDYAGSKFVVSAKGQTNTNTSGVTPRIVALASTHSDTFGALVSVAYSQIRSNEYGYRNWGWGLTKYAAANIGPNVDADTRTKLLNGVWQSTAQSPSSWYTDRKRLGITGALQYRPSDKFKLDVDLLYGRLWDYRDDYALATAGANPLTGTSIGGTQIIQSAVVDGTNTLRAASYTGIDLRSEHHIVKNHTDFYQGVANAEWNPTEKLTIHVLGGYEQSDFGQPVFDKVFMELKNTPFSFDMRPTIPVNTYGKDLTDPNNWQLQRLDVQENKITNSYANGKLDAAYKLNDALTFKAGGEYKHFINSGYTWVNKVFHNTPTLTTVPNNLKDTVAVDTLLQYIVGNVDGIYSLIGDKRNLTAANLQAGSDYRVDEQTWAGFAQFDLDTTVGGMRLRANAGLRYYSTDLTSSGHLATGAGFVPVSIETNSHGWLPAANVALDVAKDVVVRLSASRNVNRPGLGDLAAAGSITTRPNGGSLSLGNPFLKPYKATSVEGSVEWYMDAHGFASVGFFYKNMDSFITTATASMPYGQTGLPLSLLIQGQDASTPYDVSQPVNGPGAKIKGLEVAFQHDFTFLPGPLKHLGVVANGTWFDGERTAIYGTGANRATRILPLDALSKWAFNATLYYENKVWGVRVSDAYRNEYLTGIGTAITNSGGGIRGTNNVDFQAHVNVLPGVRLIAEGINLTNEPIRQFDSVDAYRPDVYTTSGRTFTFGFSAEF</sequence>
<proteinExistence type="inferred from homology"/>
<dbReference type="RefSeq" id="WP_184000433.1">
    <property type="nucleotide sequence ID" value="NZ_JACIEH010000005.1"/>
</dbReference>
<keyword evidence="8" id="KW-0732">Signal</keyword>
<accession>A0A7W6NYU7</accession>
<dbReference type="InterPro" id="IPR036942">
    <property type="entry name" value="Beta-barrel_TonB_sf"/>
</dbReference>
<evidence type="ECO:0000256" key="8">
    <source>
        <dbReference type="SAM" id="SignalP"/>
    </source>
</evidence>
<evidence type="ECO:0000259" key="9">
    <source>
        <dbReference type="SMART" id="SM00965"/>
    </source>
</evidence>
<dbReference type="InterPro" id="IPR012910">
    <property type="entry name" value="Plug_dom"/>
</dbReference>
<dbReference type="EMBL" id="JACIEH010000005">
    <property type="protein sequence ID" value="MBB4101062.1"/>
    <property type="molecule type" value="Genomic_DNA"/>
</dbReference>
<comment type="subcellular location">
    <subcellularLocation>
        <location evidence="1 7">Cell outer membrane</location>
    </subcellularLocation>
</comment>
<dbReference type="InterPro" id="IPR011662">
    <property type="entry name" value="Secretin/TonB_short_N"/>
</dbReference>
<dbReference type="InterPro" id="IPR000531">
    <property type="entry name" value="Beta-barrel_TonB"/>
</dbReference>
<dbReference type="Proteomes" id="UP000557392">
    <property type="component" value="Unassembled WGS sequence"/>
</dbReference>
<dbReference type="InterPro" id="IPR037066">
    <property type="entry name" value="Plug_dom_sf"/>
</dbReference>
<dbReference type="SMART" id="SM00965">
    <property type="entry name" value="STN"/>
    <property type="match status" value="1"/>
</dbReference>
<dbReference type="Pfam" id="PF00593">
    <property type="entry name" value="TonB_dep_Rec_b-barrel"/>
    <property type="match status" value="1"/>
</dbReference>
<feature type="signal peptide" evidence="8">
    <location>
        <begin position="1"/>
        <end position="23"/>
    </location>
</feature>
<feature type="domain" description="Secretin/TonB short N-terminal" evidence="9">
    <location>
        <begin position="56"/>
        <end position="106"/>
    </location>
</feature>
<evidence type="ECO:0000256" key="5">
    <source>
        <dbReference type="ARBA" id="ARBA00023136"/>
    </source>
</evidence>
<dbReference type="AlphaFoldDB" id="A0A7W6NYU7"/>
<dbReference type="Pfam" id="PF07715">
    <property type="entry name" value="Plug"/>
    <property type="match status" value="1"/>
</dbReference>
<keyword evidence="7" id="KW-0798">TonB box</keyword>
<keyword evidence="4" id="KW-0408">Iron</keyword>
<feature type="chain" id="PRO_5030600858" evidence="8">
    <location>
        <begin position="24"/>
        <end position="1003"/>
    </location>
</feature>
<keyword evidence="11" id="KW-1185">Reference proteome</keyword>
<evidence type="ECO:0000256" key="3">
    <source>
        <dbReference type="ARBA" id="ARBA00022496"/>
    </source>
</evidence>
<keyword evidence="3" id="KW-0410">Iron transport</keyword>
<evidence type="ECO:0000256" key="7">
    <source>
        <dbReference type="RuleBase" id="RU003357"/>
    </source>
</evidence>
<keyword evidence="10" id="KW-0675">Receptor</keyword>
<dbReference type="PANTHER" id="PTHR40980">
    <property type="entry name" value="PLUG DOMAIN-CONTAINING PROTEIN"/>
    <property type="match status" value="1"/>
</dbReference>
<dbReference type="SUPFAM" id="SSF56935">
    <property type="entry name" value="Porins"/>
    <property type="match status" value="1"/>
</dbReference>
<reference evidence="10 11" key="1">
    <citation type="submission" date="2020-08" db="EMBL/GenBank/DDBJ databases">
        <title>Genomic Encyclopedia of Type Strains, Phase IV (KMG-IV): sequencing the most valuable type-strain genomes for metagenomic binning, comparative biology and taxonomic classification.</title>
        <authorList>
            <person name="Goeker M."/>
        </authorList>
    </citation>
    <scope>NUCLEOTIDE SEQUENCE [LARGE SCALE GENOMIC DNA]</scope>
    <source>
        <strain evidence="10 11">DSM 101806</strain>
    </source>
</reference>
<evidence type="ECO:0000256" key="6">
    <source>
        <dbReference type="ARBA" id="ARBA00023237"/>
    </source>
</evidence>
<keyword evidence="3" id="KW-0406">Ion transport</keyword>
<evidence type="ECO:0000256" key="2">
    <source>
        <dbReference type="ARBA" id="ARBA00022448"/>
    </source>
</evidence>
<dbReference type="Pfam" id="PF07660">
    <property type="entry name" value="STN"/>
    <property type="match status" value="1"/>
</dbReference>
<keyword evidence="2" id="KW-0813">Transport</keyword>
<protein>
    <submittedName>
        <fullName evidence="10">TonB-dependent receptor</fullName>
    </submittedName>
</protein>
<dbReference type="Gene3D" id="2.170.130.10">
    <property type="entry name" value="TonB-dependent receptor, plug domain"/>
    <property type="match status" value="1"/>
</dbReference>
<keyword evidence="5 7" id="KW-0472">Membrane</keyword>
<dbReference type="PANTHER" id="PTHR40980:SF3">
    <property type="entry name" value="TONB-DEPENDENT RECEPTOR-LIKE BETA-BARREL DOMAIN-CONTAINING PROTEIN"/>
    <property type="match status" value="1"/>
</dbReference>
<dbReference type="CDD" id="cd01347">
    <property type="entry name" value="ligand_gated_channel"/>
    <property type="match status" value="1"/>
</dbReference>
<evidence type="ECO:0000256" key="1">
    <source>
        <dbReference type="ARBA" id="ARBA00004442"/>
    </source>
</evidence>
<dbReference type="Gene3D" id="2.40.170.20">
    <property type="entry name" value="TonB-dependent receptor, beta-barrel domain"/>
    <property type="match status" value="1"/>
</dbReference>
<name>A0A7W6NYU7_9SPHN</name>
<dbReference type="GO" id="GO:0009279">
    <property type="term" value="C:cell outer membrane"/>
    <property type="evidence" value="ECO:0007669"/>
    <property type="project" value="UniProtKB-SubCell"/>
</dbReference>
<dbReference type="GO" id="GO:0006826">
    <property type="term" value="P:iron ion transport"/>
    <property type="evidence" value="ECO:0007669"/>
    <property type="project" value="UniProtKB-KW"/>
</dbReference>